<gene>
    <name evidence="2" type="ORF">ROHU_023948</name>
</gene>
<reference evidence="2 3" key="1">
    <citation type="submission" date="2018-03" db="EMBL/GenBank/DDBJ databases">
        <title>Draft genome sequence of Rohu Carp (Labeo rohita).</title>
        <authorList>
            <person name="Das P."/>
            <person name="Kushwaha B."/>
            <person name="Joshi C.G."/>
            <person name="Kumar D."/>
            <person name="Nagpure N.S."/>
            <person name="Sahoo L."/>
            <person name="Das S.P."/>
            <person name="Bit A."/>
            <person name="Patnaik S."/>
            <person name="Meher P.K."/>
            <person name="Jayasankar P."/>
            <person name="Koringa P.G."/>
            <person name="Patel N.V."/>
            <person name="Hinsu A.T."/>
            <person name="Kumar R."/>
            <person name="Pandey M."/>
            <person name="Agarwal S."/>
            <person name="Srivastava S."/>
            <person name="Singh M."/>
            <person name="Iquebal M.A."/>
            <person name="Jaiswal S."/>
            <person name="Angadi U.B."/>
            <person name="Kumar N."/>
            <person name="Raza M."/>
            <person name="Shah T.M."/>
            <person name="Rai A."/>
            <person name="Jena J.K."/>
        </authorList>
    </citation>
    <scope>NUCLEOTIDE SEQUENCE [LARGE SCALE GENOMIC DNA]</scope>
    <source>
        <strain evidence="2">DASCIFA01</strain>
        <tissue evidence="2">Testis</tissue>
    </source>
</reference>
<feature type="compositionally biased region" description="Pro residues" evidence="1">
    <location>
        <begin position="33"/>
        <end position="46"/>
    </location>
</feature>
<organism evidence="2 3">
    <name type="scientific">Labeo rohita</name>
    <name type="common">Indian major carp</name>
    <name type="synonym">Cyprinus rohita</name>
    <dbReference type="NCBI Taxonomy" id="84645"/>
    <lineage>
        <taxon>Eukaryota</taxon>
        <taxon>Metazoa</taxon>
        <taxon>Chordata</taxon>
        <taxon>Craniata</taxon>
        <taxon>Vertebrata</taxon>
        <taxon>Euteleostomi</taxon>
        <taxon>Actinopterygii</taxon>
        <taxon>Neopterygii</taxon>
        <taxon>Teleostei</taxon>
        <taxon>Ostariophysi</taxon>
        <taxon>Cypriniformes</taxon>
        <taxon>Cyprinidae</taxon>
        <taxon>Labeoninae</taxon>
        <taxon>Labeonini</taxon>
        <taxon>Labeo</taxon>
    </lineage>
</organism>
<dbReference type="EMBL" id="QBIY01012609">
    <property type="protein sequence ID" value="RXN21749.1"/>
    <property type="molecule type" value="Genomic_DNA"/>
</dbReference>
<evidence type="ECO:0000313" key="3">
    <source>
        <dbReference type="Proteomes" id="UP000290572"/>
    </source>
</evidence>
<name>A0A498MKA3_LABRO</name>
<protein>
    <submittedName>
        <fullName evidence="2">Uncharacterized protein</fullName>
    </submittedName>
</protein>
<sequence length="130" mass="13688">MVGDPHGAACQPSQRPPGEPHSSSPIQHGQPRPDGPTPTQPAPPGPKAFQIGHLLAEGSRLRARCAATVGKDYPTGRIACVCGGAASGAGWFLEEHRPPSKPNQREAEPGQVWHSERSLRCCSLETNSAD</sequence>
<feature type="region of interest" description="Disordered" evidence="1">
    <location>
        <begin position="1"/>
        <end position="49"/>
    </location>
</feature>
<proteinExistence type="predicted"/>
<keyword evidence="3" id="KW-1185">Reference proteome</keyword>
<accession>A0A498MKA3</accession>
<evidence type="ECO:0000313" key="2">
    <source>
        <dbReference type="EMBL" id="RXN21749.1"/>
    </source>
</evidence>
<dbReference type="Proteomes" id="UP000290572">
    <property type="component" value="Unassembled WGS sequence"/>
</dbReference>
<comment type="caution">
    <text evidence="2">The sequence shown here is derived from an EMBL/GenBank/DDBJ whole genome shotgun (WGS) entry which is preliminary data.</text>
</comment>
<evidence type="ECO:0000256" key="1">
    <source>
        <dbReference type="SAM" id="MobiDB-lite"/>
    </source>
</evidence>
<dbReference type="AlphaFoldDB" id="A0A498MKA3"/>